<dbReference type="Proteomes" id="UP000294527">
    <property type="component" value="Unassembled WGS sequence"/>
</dbReference>
<protein>
    <submittedName>
        <fullName evidence="1">Uncharacterized protein</fullName>
    </submittedName>
</protein>
<reference evidence="1 2" key="1">
    <citation type="journal article" date="2019" name="Nat. Microbiol.">
        <title>Genomic variation and strain-specific functional adaptation in the human gut microbiome during early life.</title>
        <authorList>
            <person name="Vatanen T."/>
            <person name="Plichta D.R."/>
            <person name="Somani J."/>
            <person name="Munch P.C."/>
            <person name="Arthur T.D."/>
            <person name="Hall A.B."/>
            <person name="Rudolf S."/>
            <person name="Oakeley E.J."/>
            <person name="Ke X."/>
            <person name="Young R.A."/>
            <person name="Haiser H.J."/>
            <person name="Kolde R."/>
            <person name="Yassour M."/>
            <person name="Luopajarvi K."/>
            <person name="Siljander H."/>
            <person name="Virtanen S.M."/>
            <person name="Ilonen J."/>
            <person name="Uibo R."/>
            <person name="Tillmann V."/>
            <person name="Mokurov S."/>
            <person name="Dorshakova N."/>
            <person name="Porter J.A."/>
            <person name="McHardy A.C."/>
            <person name="Lahdesmaki H."/>
            <person name="Vlamakis H."/>
            <person name="Huttenhower C."/>
            <person name="Knip M."/>
            <person name="Xavier R.J."/>
        </authorList>
    </citation>
    <scope>NUCLEOTIDE SEQUENCE [LARGE SCALE GENOMIC DNA]</scope>
    <source>
        <strain evidence="1 2">RJX1047</strain>
    </source>
</reference>
<comment type="caution">
    <text evidence="1">The sequence shown here is derived from an EMBL/GenBank/DDBJ whole genome shotgun (WGS) entry which is preliminary data.</text>
</comment>
<accession>A0A4R4I4P8</accession>
<evidence type="ECO:0000313" key="1">
    <source>
        <dbReference type="EMBL" id="TDA76385.1"/>
    </source>
</evidence>
<gene>
    <name evidence="1" type="ORF">E1I98_08460</name>
</gene>
<sequence length="63" mass="7355">MKRADSKLHSLQKNRLDTPSAFILTSVFSLFWSMPIRSTASSVTVFRKWIDVFLTTFRFDIIV</sequence>
<dbReference type="RefSeq" id="WP_133304552.1">
    <property type="nucleotide sequence ID" value="NZ_BQOA01000001.1"/>
</dbReference>
<evidence type="ECO:0000313" key="2">
    <source>
        <dbReference type="Proteomes" id="UP000294527"/>
    </source>
</evidence>
<dbReference type="AlphaFoldDB" id="A0A4R4I4P8"/>
<dbReference type="EMBL" id="SLTU01000001">
    <property type="protein sequence ID" value="TDA76385.1"/>
    <property type="molecule type" value="Genomic_DNA"/>
</dbReference>
<proteinExistence type="predicted"/>
<organism evidence="1 2">
    <name type="scientific">Phocaeicola dorei</name>
    <dbReference type="NCBI Taxonomy" id="357276"/>
    <lineage>
        <taxon>Bacteria</taxon>
        <taxon>Pseudomonadati</taxon>
        <taxon>Bacteroidota</taxon>
        <taxon>Bacteroidia</taxon>
        <taxon>Bacteroidales</taxon>
        <taxon>Bacteroidaceae</taxon>
        <taxon>Phocaeicola</taxon>
    </lineage>
</organism>
<name>A0A4R4I4P8_9BACT</name>